<keyword evidence="2" id="KW-0812">Transmembrane</keyword>
<protein>
    <submittedName>
        <fullName evidence="3">Uncharacterized protein</fullName>
    </submittedName>
</protein>
<organism evidence="3 4">
    <name type="scientific">Sordaria brevicollis</name>
    <dbReference type="NCBI Taxonomy" id="83679"/>
    <lineage>
        <taxon>Eukaryota</taxon>
        <taxon>Fungi</taxon>
        <taxon>Dikarya</taxon>
        <taxon>Ascomycota</taxon>
        <taxon>Pezizomycotina</taxon>
        <taxon>Sordariomycetes</taxon>
        <taxon>Sordariomycetidae</taxon>
        <taxon>Sordariales</taxon>
        <taxon>Sordariaceae</taxon>
        <taxon>Sordaria</taxon>
    </lineage>
</organism>
<reference evidence="3" key="1">
    <citation type="journal article" date="2023" name="Mol. Phylogenet. Evol.">
        <title>Genome-scale phylogeny and comparative genomics of the fungal order Sordariales.</title>
        <authorList>
            <person name="Hensen N."/>
            <person name="Bonometti L."/>
            <person name="Westerberg I."/>
            <person name="Brannstrom I.O."/>
            <person name="Guillou S."/>
            <person name="Cros-Aarteil S."/>
            <person name="Calhoun S."/>
            <person name="Haridas S."/>
            <person name="Kuo A."/>
            <person name="Mondo S."/>
            <person name="Pangilinan J."/>
            <person name="Riley R."/>
            <person name="LaButti K."/>
            <person name="Andreopoulos B."/>
            <person name="Lipzen A."/>
            <person name="Chen C."/>
            <person name="Yan M."/>
            <person name="Daum C."/>
            <person name="Ng V."/>
            <person name="Clum A."/>
            <person name="Steindorff A."/>
            <person name="Ohm R.A."/>
            <person name="Martin F."/>
            <person name="Silar P."/>
            <person name="Natvig D.O."/>
            <person name="Lalanne C."/>
            <person name="Gautier V."/>
            <person name="Ament-Velasquez S.L."/>
            <person name="Kruys A."/>
            <person name="Hutchinson M.I."/>
            <person name="Powell A.J."/>
            <person name="Barry K."/>
            <person name="Miller A.N."/>
            <person name="Grigoriev I.V."/>
            <person name="Debuchy R."/>
            <person name="Gladieux P."/>
            <person name="Hiltunen Thoren M."/>
            <person name="Johannesson H."/>
        </authorList>
    </citation>
    <scope>NUCLEOTIDE SEQUENCE</scope>
    <source>
        <strain evidence="3">FGSC 1904</strain>
    </source>
</reference>
<sequence length="542" mass="60729">MDGFRLLAHQAAGLPNSDLDIDRNLDSDLWPPILSFTNCSQPEEYLQEFSIVSWSDDTFSSWGISDIPQSLLNTQAGQDTLTKPMPLPSTSAYIPSGYTTPSSTEQSSTSRLPSSSSVTTPKPEVQAFLRLIRITHNSRRSLLVNPQLFLRIFGLLDLDAHALYLFHTHTPGFHNLNCGTASTSQKSSAPLDESVNVLRFYLSSNEVTTIWSYNVKTRTTLGLCIMDESVKHKFGTVKYHLEAFKETLSSPMVIVCADIARAVVWNGEININYDELEWCQRRNRKGTDRDMEIGAKSSDSIYTPSMELSPALMETLSRQCRVLGRVVTKAQQAKSTLNLALKIAKQLKTRKFWLKLTPQGHPNTNPTDMDPSTEQANTQIRLVLHQLIIPQLKARIFGWTCRQKEATAWTNVLMARISRTDVSTNHREASSMRVIAVMTMAFLPATFFATLFALPAFQWEVVDGWDSSNSMGRGCGRCGGGGSGGNEEDDGEGVIQKSFWVWVAFSVPMTMFVFAVCGVTSSSWWVEGRREWWGRVRVRARR</sequence>
<evidence type="ECO:0000313" key="4">
    <source>
        <dbReference type="Proteomes" id="UP001281003"/>
    </source>
</evidence>
<dbReference type="Proteomes" id="UP001281003">
    <property type="component" value="Unassembled WGS sequence"/>
</dbReference>
<evidence type="ECO:0000256" key="1">
    <source>
        <dbReference type="SAM" id="MobiDB-lite"/>
    </source>
</evidence>
<keyword evidence="2" id="KW-1133">Transmembrane helix</keyword>
<accession>A0AAE0PBE2</accession>
<reference evidence="3" key="2">
    <citation type="submission" date="2023-07" db="EMBL/GenBank/DDBJ databases">
        <authorList>
            <consortium name="Lawrence Berkeley National Laboratory"/>
            <person name="Haridas S."/>
            <person name="Hensen N."/>
            <person name="Bonometti L."/>
            <person name="Westerberg I."/>
            <person name="Brannstrom I.O."/>
            <person name="Guillou S."/>
            <person name="Cros-Aarteil S."/>
            <person name="Calhoun S."/>
            <person name="Kuo A."/>
            <person name="Mondo S."/>
            <person name="Pangilinan J."/>
            <person name="Riley R."/>
            <person name="LaButti K."/>
            <person name="Andreopoulos B."/>
            <person name="Lipzen A."/>
            <person name="Chen C."/>
            <person name="Yanf M."/>
            <person name="Daum C."/>
            <person name="Ng V."/>
            <person name="Clum A."/>
            <person name="Steindorff A."/>
            <person name="Ohm R."/>
            <person name="Martin F."/>
            <person name="Silar P."/>
            <person name="Natvig D."/>
            <person name="Lalanne C."/>
            <person name="Gautier V."/>
            <person name="Ament-velasquez S.L."/>
            <person name="Kruys A."/>
            <person name="Hutchinson M.I."/>
            <person name="Powell A.J."/>
            <person name="Barry K."/>
            <person name="Miller A.N."/>
            <person name="Grigoriev I.V."/>
            <person name="Debuchy R."/>
            <person name="Gladieux P."/>
            <person name="Thoren M.H."/>
            <person name="Johannesson H."/>
        </authorList>
    </citation>
    <scope>NUCLEOTIDE SEQUENCE</scope>
    <source>
        <strain evidence="3">FGSC 1904</strain>
    </source>
</reference>
<feature type="non-terminal residue" evidence="3">
    <location>
        <position position="542"/>
    </location>
</feature>
<keyword evidence="4" id="KW-1185">Reference proteome</keyword>
<dbReference type="AlphaFoldDB" id="A0AAE0PBE2"/>
<comment type="caution">
    <text evidence="3">The sequence shown here is derived from an EMBL/GenBank/DDBJ whole genome shotgun (WGS) entry which is preliminary data.</text>
</comment>
<feature type="compositionally biased region" description="Low complexity" evidence="1">
    <location>
        <begin position="99"/>
        <end position="120"/>
    </location>
</feature>
<proteinExistence type="predicted"/>
<feature type="transmembrane region" description="Helical" evidence="2">
    <location>
        <begin position="434"/>
        <end position="457"/>
    </location>
</feature>
<keyword evidence="2" id="KW-0472">Membrane</keyword>
<evidence type="ECO:0000256" key="2">
    <source>
        <dbReference type="SAM" id="Phobius"/>
    </source>
</evidence>
<name>A0AAE0PBE2_SORBR</name>
<feature type="region of interest" description="Disordered" evidence="1">
    <location>
        <begin position="92"/>
        <end position="120"/>
    </location>
</feature>
<evidence type="ECO:0000313" key="3">
    <source>
        <dbReference type="EMBL" id="KAK3396871.1"/>
    </source>
</evidence>
<gene>
    <name evidence="3" type="ORF">B0T20DRAFT_378775</name>
</gene>
<dbReference type="EMBL" id="JAUTDP010000008">
    <property type="protein sequence ID" value="KAK3396871.1"/>
    <property type="molecule type" value="Genomic_DNA"/>
</dbReference>
<feature type="transmembrane region" description="Helical" evidence="2">
    <location>
        <begin position="499"/>
        <end position="526"/>
    </location>
</feature>